<dbReference type="AlphaFoldDB" id="A0A101HU63"/>
<evidence type="ECO:0000259" key="5">
    <source>
        <dbReference type="Pfam" id="PF02662"/>
    </source>
</evidence>
<dbReference type="GO" id="GO:0016491">
    <property type="term" value="F:oxidoreductase activity"/>
    <property type="evidence" value="ECO:0007669"/>
    <property type="project" value="UniProtKB-KW"/>
</dbReference>
<comment type="caution">
    <text evidence="6">The sequence shown here is derived from an EMBL/GenBank/DDBJ whole genome shotgun (WGS) entry which is preliminary data.</text>
</comment>
<keyword evidence="2" id="KW-0560">Oxidoreductase</keyword>
<dbReference type="GO" id="GO:0051536">
    <property type="term" value="F:iron-sulfur cluster binding"/>
    <property type="evidence" value="ECO:0007669"/>
    <property type="project" value="UniProtKB-KW"/>
</dbReference>
<dbReference type="Pfam" id="PF02662">
    <property type="entry name" value="FlpD"/>
    <property type="match status" value="1"/>
</dbReference>
<keyword evidence="4" id="KW-0411">Iron-sulfur</keyword>
<proteinExistence type="predicted"/>
<evidence type="ECO:0000256" key="4">
    <source>
        <dbReference type="ARBA" id="ARBA00023014"/>
    </source>
</evidence>
<evidence type="ECO:0000256" key="3">
    <source>
        <dbReference type="ARBA" id="ARBA00023004"/>
    </source>
</evidence>
<dbReference type="EMBL" id="LGGS01000051">
    <property type="protein sequence ID" value="KUK83048.1"/>
    <property type="molecule type" value="Genomic_DNA"/>
</dbReference>
<keyword evidence="1" id="KW-0479">Metal-binding</keyword>
<organism evidence="6 7">
    <name type="scientific">Pelotomaculum thermopropionicum</name>
    <dbReference type="NCBI Taxonomy" id="110500"/>
    <lineage>
        <taxon>Bacteria</taxon>
        <taxon>Bacillati</taxon>
        <taxon>Bacillota</taxon>
        <taxon>Clostridia</taxon>
        <taxon>Eubacteriales</taxon>
        <taxon>Desulfotomaculaceae</taxon>
        <taxon>Pelotomaculum</taxon>
    </lineage>
</organism>
<reference evidence="7" key="1">
    <citation type="journal article" date="2015" name="MBio">
        <title>Genome-Resolved Metagenomic Analysis Reveals Roles for Candidate Phyla and Other Microbial Community Members in Biogeochemical Transformations in Oil Reservoirs.</title>
        <authorList>
            <person name="Hu P."/>
            <person name="Tom L."/>
            <person name="Singh A."/>
            <person name="Thomas B.C."/>
            <person name="Baker B.J."/>
            <person name="Piceno Y.M."/>
            <person name="Andersen G.L."/>
            <person name="Banfield J.F."/>
        </authorList>
    </citation>
    <scope>NUCLEOTIDE SEQUENCE [LARGE SCALE GENOMIC DNA]</scope>
</reference>
<keyword evidence="3" id="KW-0408">Iron</keyword>
<dbReference type="Proteomes" id="UP000054705">
    <property type="component" value="Unassembled WGS sequence"/>
</dbReference>
<evidence type="ECO:0000313" key="6">
    <source>
        <dbReference type="EMBL" id="KUK83048.1"/>
    </source>
</evidence>
<evidence type="ECO:0000256" key="2">
    <source>
        <dbReference type="ARBA" id="ARBA00023002"/>
    </source>
</evidence>
<name>A0A101HU63_9FIRM</name>
<protein>
    <submittedName>
        <fullName evidence="6">F420-reducing hydrogenase, delta subunit</fullName>
    </submittedName>
</protein>
<evidence type="ECO:0000256" key="1">
    <source>
        <dbReference type="ARBA" id="ARBA00022723"/>
    </source>
</evidence>
<accession>A0A101HU63</accession>
<dbReference type="InterPro" id="IPR003813">
    <property type="entry name" value="MvhD/FlpD"/>
</dbReference>
<evidence type="ECO:0000313" key="7">
    <source>
        <dbReference type="Proteomes" id="UP000054705"/>
    </source>
</evidence>
<dbReference type="GO" id="GO:0046872">
    <property type="term" value="F:metal ion binding"/>
    <property type="evidence" value="ECO:0007669"/>
    <property type="project" value="UniProtKB-KW"/>
</dbReference>
<feature type="domain" description="F420-non-reducing hydrogenase iron-sulfur subunit D" evidence="5">
    <location>
        <begin position="17"/>
        <end position="75"/>
    </location>
</feature>
<gene>
    <name evidence="6" type="ORF">XD97_0282</name>
</gene>
<sequence length="75" mass="8210">MSVNNETTQTNEFEPRIIGFTCNWCSYAGADLAGVSRMKYPANIRVIRVPCSGRVNPQFVLRAFQKGADGVLVSG</sequence>